<evidence type="ECO:0000313" key="7">
    <source>
        <dbReference type="EMBL" id="MWN21803.1"/>
    </source>
</evidence>
<comment type="caution">
    <text evidence="7">The sequence shown here is derived from an EMBL/GenBank/DDBJ whole genome shotgun (WGS) entry which is preliminary data.</text>
</comment>
<dbReference type="PRINTS" id="PR00035">
    <property type="entry name" value="HTHGNTR"/>
</dbReference>
<dbReference type="InterPro" id="IPR036390">
    <property type="entry name" value="WH_DNA-bd_sf"/>
</dbReference>
<keyword evidence="4" id="KW-0238">DNA-binding</keyword>
<dbReference type="InterPro" id="IPR000524">
    <property type="entry name" value="Tscrpt_reg_HTH_GntR"/>
</dbReference>
<evidence type="ECO:0000256" key="4">
    <source>
        <dbReference type="ARBA" id="ARBA00023125"/>
    </source>
</evidence>
<evidence type="ECO:0000256" key="1">
    <source>
        <dbReference type="ARBA" id="ARBA00022576"/>
    </source>
</evidence>
<keyword evidence="1" id="KW-0808">Transferase</keyword>
<feature type="domain" description="HTH gntR-type" evidence="6">
    <location>
        <begin position="38"/>
        <end position="107"/>
    </location>
</feature>
<accession>A0A6L7AE51</accession>
<dbReference type="CDD" id="cd07377">
    <property type="entry name" value="WHTH_GntR"/>
    <property type="match status" value="1"/>
</dbReference>
<keyword evidence="3" id="KW-0805">Transcription regulation</keyword>
<dbReference type="PANTHER" id="PTHR46577">
    <property type="entry name" value="HTH-TYPE TRANSCRIPTIONAL REGULATORY PROTEIN GABR"/>
    <property type="match status" value="1"/>
</dbReference>
<dbReference type="AlphaFoldDB" id="A0A6L7AE51"/>
<keyword evidence="2" id="KW-0663">Pyridoxal phosphate</keyword>
<dbReference type="Gene3D" id="1.10.10.10">
    <property type="entry name" value="Winged helix-like DNA-binding domain superfamily/Winged helix DNA-binding domain"/>
    <property type="match status" value="1"/>
</dbReference>
<organism evidence="7 8">
    <name type="scientific">Leuconostoc lactis</name>
    <dbReference type="NCBI Taxonomy" id="1246"/>
    <lineage>
        <taxon>Bacteria</taxon>
        <taxon>Bacillati</taxon>
        <taxon>Bacillota</taxon>
        <taxon>Bacilli</taxon>
        <taxon>Lactobacillales</taxon>
        <taxon>Lactobacillaceae</taxon>
        <taxon>Leuconostoc</taxon>
    </lineage>
</organism>
<dbReference type="SUPFAM" id="SSF46785">
    <property type="entry name" value="Winged helix' DNA-binding domain"/>
    <property type="match status" value="1"/>
</dbReference>
<evidence type="ECO:0000313" key="8">
    <source>
        <dbReference type="Proteomes" id="UP000478636"/>
    </source>
</evidence>
<dbReference type="InterPro" id="IPR036388">
    <property type="entry name" value="WH-like_DNA-bd_sf"/>
</dbReference>
<evidence type="ECO:0000259" key="6">
    <source>
        <dbReference type="PROSITE" id="PS50949"/>
    </source>
</evidence>
<reference evidence="7 8" key="1">
    <citation type="submission" date="2019-12" db="EMBL/GenBank/DDBJ databases">
        <title>Complete genome sequence of Leuconostoc lactis strain AVN1 provides insights into metabolic potential.</title>
        <authorList>
            <person name="Besrour N."/>
            <person name="Najjari A."/>
            <person name="Fhoula I."/>
            <person name="Jaballah S."/>
            <person name="Klibi N."/>
            <person name="Ouzari H.I."/>
        </authorList>
    </citation>
    <scope>NUCLEOTIDE SEQUENCE [LARGE SCALE GENOMIC DNA]</scope>
    <source>
        <strain evidence="7 8">AVN1</strain>
    </source>
</reference>
<keyword evidence="1" id="KW-0032">Aminotransferase</keyword>
<dbReference type="PANTHER" id="PTHR46577:SF1">
    <property type="entry name" value="HTH-TYPE TRANSCRIPTIONAL REGULATORY PROTEIN GABR"/>
    <property type="match status" value="1"/>
</dbReference>
<dbReference type="GO" id="GO:0003700">
    <property type="term" value="F:DNA-binding transcription factor activity"/>
    <property type="evidence" value="ECO:0007669"/>
    <property type="project" value="InterPro"/>
</dbReference>
<dbReference type="GO" id="GO:0003677">
    <property type="term" value="F:DNA binding"/>
    <property type="evidence" value="ECO:0007669"/>
    <property type="project" value="UniProtKB-KW"/>
</dbReference>
<evidence type="ECO:0000256" key="3">
    <source>
        <dbReference type="ARBA" id="ARBA00023015"/>
    </source>
</evidence>
<dbReference type="Proteomes" id="UP000478636">
    <property type="component" value="Unassembled WGS sequence"/>
</dbReference>
<evidence type="ECO:0000256" key="5">
    <source>
        <dbReference type="ARBA" id="ARBA00023163"/>
    </source>
</evidence>
<dbReference type="EMBL" id="WSZI01000020">
    <property type="protein sequence ID" value="MWN21803.1"/>
    <property type="molecule type" value="Genomic_DNA"/>
</dbReference>
<dbReference type="InterPro" id="IPR051446">
    <property type="entry name" value="HTH_trans_reg/aminotransferase"/>
</dbReference>
<name>A0A6L7AE51_LEULA</name>
<proteinExistence type="predicted"/>
<evidence type="ECO:0000256" key="2">
    <source>
        <dbReference type="ARBA" id="ARBA00022898"/>
    </source>
</evidence>
<dbReference type="SMART" id="SM00345">
    <property type="entry name" value="HTH_GNTR"/>
    <property type="match status" value="1"/>
</dbReference>
<keyword evidence="5" id="KW-0804">Transcription</keyword>
<gene>
    <name evidence="7" type="ORF">GQS40_13315</name>
</gene>
<dbReference type="PROSITE" id="PS50949">
    <property type="entry name" value="HTH_GNTR"/>
    <property type="match status" value="1"/>
</dbReference>
<dbReference type="Pfam" id="PF00392">
    <property type="entry name" value="GntR"/>
    <property type="match status" value="1"/>
</dbReference>
<sequence>MVQLKQLRQQPEVLNLADSQTENAPLRQPWQLPSHNKKAVYLQLINVILQGIEQGALLPGEQLPPERQLAHDLGVNRSTVQHALNELVSQGILLPNVHNHAAFLHLCHPALNQCGAFFHDSYSSNVCDLNFILF</sequence>
<protein>
    <submittedName>
        <fullName evidence="7">GntR family transcriptional regulator</fullName>
    </submittedName>
</protein>
<dbReference type="GO" id="GO:0008483">
    <property type="term" value="F:transaminase activity"/>
    <property type="evidence" value="ECO:0007669"/>
    <property type="project" value="UniProtKB-KW"/>
</dbReference>